<dbReference type="AlphaFoldDB" id="A0A814TIH0"/>
<reference evidence="2" key="1">
    <citation type="submission" date="2021-02" db="EMBL/GenBank/DDBJ databases">
        <authorList>
            <person name="Nowell W R."/>
        </authorList>
    </citation>
    <scope>NUCLEOTIDE SEQUENCE</scope>
</reference>
<proteinExistence type="predicted"/>
<gene>
    <name evidence="2" type="ORF">XAT740_LOCUS21545</name>
</gene>
<evidence type="ECO:0000313" key="2">
    <source>
        <dbReference type="EMBL" id="CAF1162165.1"/>
    </source>
</evidence>
<protein>
    <submittedName>
        <fullName evidence="2">Uncharacterized protein</fullName>
    </submittedName>
</protein>
<evidence type="ECO:0000313" key="3">
    <source>
        <dbReference type="Proteomes" id="UP000663828"/>
    </source>
</evidence>
<dbReference type="Proteomes" id="UP000663828">
    <property type="component" value="Unassembled WGS sequence"/>
</dbReference>
<accession>A0A814TIH0</accession>
<evidence type="ECO:0000256" key="1">
    <source>
        <dbReference type="SAM" id="MobiDB-lite"/>
    </source>
</evidence>
<name>A0A814TIH0_ADIRI</name>
<dbReference type="EMBL" id="CAJNOR010001548">
    <property type="protein sequence ID" value="CAF1162165.1"/>
    <property type="molecule type" value="Genomic_DNA"/>
</dbReference>
<keyword evidence="3" id="KW-1185">Reference proteome</keyword>
<organism evidence="2 3">
    <name type="scientific">Adineta ricciae</name>
    <name type="common">Rotifer</name>
    <dbReference type="NCBI Taxonomy" id="249248"/>
    <lineage>
        <taxon>Eukaryota</taxon>
        <taxon>Metazoa</taxon>
        <taxon>Spiralia</taxon>
        <taxon>Gnathifera</taxon>
        <taxon>Rotifera</taxon>
        <taxon>Eurotatoria</taxon>
        <taxon>Bdelloidea</taxon>
        <taxon>Adinetida</taxon>
        <taxon>Adinetidae</taxon>
        <taxon>Adineta</taxon>
    </lineage>
</organism>
<feature type="compositionally biased region" description="Polar residues" evidence="1">
    <location>
        <begin position="168"/>
        <end position="184"/>
    </location>
</feature>
<feature type="compositionally biased region" description="Polar residues" evidence="1">
    <location>
        <begin position="366"/>
        <end position="377"/>
    </location>
</feature>
<feature type="region of interest" description="Disordered" evidence="1">
    <location>
        <begin position="359"/>
        <end position="378"/>
    </location>
</feature>
<comment type="caution">
    <text evidence="2">The sequence shown here is derived from an EMBL/GenBank/DDBJ whole genome shotgun (WGS) entry which is preliminary data.</text>
</comment>
<feature type="region of interest" description="Disordered" evidence="1">
    <location>
        <begin position="154"/>
        <end position="191"/>
    </location>
</feature>
<sequence length="717" mass="83257">MSHRRHRQSKYLELYCCLSNEFLLTYPQPQILSYDQKKKRKRCRNTNAFNSLPTKYDWKSEEIKSTRIMSREPPNHQVEIYMKKDSSDKADGDKQTKKSARKVFDTIHQLKINDDRGLRLSKTLTRTSTWNNFHDNRTASYYNHVQREHLQQPVMLSPSRNKREMNPSERSNSFVSSIESQSHLPDSDERKTYSIENIVIDSESNQSLNENIKSQSEHIEEFQPMSKIPSSILNDILLSSLFPNVSNNPLVFANDDMNKTPLMIFDDDTPDITELIMIDRLPKKICSFVESIDELCILIRKLLQFQLNQRDITPLQTRLTTQLALLLTYLAMPQHEKQTADKITSTDVTFQTATIETQTDFERKNSSNNQHSTSIHEPSSHIELISTSVTIHLPSHHLHYALSDTFVHRLQRYSISHPRITSFSETFIHHLHQSSSLPKNKMKPLLKFVELESSNTFLEASTEFTPDFQITTMNSSKYDDHTEQFGIDIGKLEILPSDSLHTSRSVNKSNIDEENTLKSSITEMNSLFLHNTTSLSHDEDEFITPTINCQLLEPLLNSHQLQIPILLRKSNSIDSIYAKQTAHIRSNRSIVGKRVMLKSISNHERRKTTSILNYNNNYHEHDYRSKTSSLSTIADKFDSNLALAQDLLDMLDSLNGHSSTTNVSSLHMYIQQFLIQFDTRICMERKRRRRSKAKYDLIKRKISDKLDKTCDRNKENI</sequence>